<organism evidence="3 4">
    <name type="scientific">Zygosaccharomyces bailii (strain CLIB 213 / ATCC 58445 / CBS 680 / BCRC 21525 / NBRC 1098 / NCYC 1416 / NRRL Y-2227)</name>
    <dbReference type="NCBI Taxonomy" id="1333698"/>
    <lineage>
        <taxon>Eukaryota</taxon>
        <taxon>Fungi</taxon>
        <taxon>Dikarya</taxon>
        <taxon>Ascomycota</taxon>
        <taxon>Saccharomycotina</taxon>
        <taxon>Saccharomycetes</taxon>
        <taxon>Saccharomycetales</taxon>
        <taxon>Saccharomycetaceae</taxon>
        <taxon>Zygosaccharomyces</taxon>
    </lineage>
</organism>
<protein>
    <submittedName>
        <fullName evidence="3">BN860_18470g1_1</fullName>
    </submittedName>
</protein>
<dbReference type="EMBL" id="HG316454">
    <property type="protein sequence ID" value="CDF87962.1"/>
    <property type="molecule type" value="Genomic_DNA"/>
</dbReference>
<keyword evidence="4" id="KW-1185">Reference proteome</keyword>
<dbReference type="AlphaFoldDB" id="A0A8J2T3Y3"/>
<feature type="domain" description="Tom37 C-terminal" evidence="2">
    <location>
        <begin position="176"/>
        <end position="309"/>
    </location>
</feature>
<evidence type="ECO:0000259" key="2">
    <source>
        <dbReference type="Pfam" id="PF11801"/>
    </source>
</evidence>
<proteinExistence type="predicted"/>
<evidence type="ECO:0000259" key="1">
    <source>
        <dbReference type="Pfam" id="PF10568"/>
    </source>
</evidence>
<sequence>MGVPIKTFYLWGEEGKPSLVSPESIALYWFLNGYYEERMSSEIVFANNTDLSPNEELPLLVNGSKRLSGFVNIVNSLAEREEDGTGANEDIEMLLLRDGLLEYTNELTVLTDYQLYLNRVNYETFTRGAFSKLLYWPMWYNTPINYRALTRQRCTDTLGYLLHDDDPDKLDDFNIDSANLAQSKTFKVSQARKMRSKEELQNAKHNVQFLEELTRHLEIWIQIREHIKSDKVITADLLMWANVYVQLNLPEGDRIGKHIASKLGDDFLQTLKVQLKVCSSLETKVPQRDPTFQEQGNVIMSLCNRVQKFV</sequence>
<dbReference type="Pfam" id="PF10568">
    <property type="entry name" value="Tom37"/>
    <property type="match status" value="1"/>
</dbReference>
<dbReference type="GO" id="GO:0001401">
    <property type="term" value="C:SAM complex"/>
    <property type="evidence" value="ECO:0007669"/>
    <property type="project" value="InterPro"/>
</dbReference>
<feature type="domain" description="Mitochondrial outer membrane transport complex Sam37/metaxin N-terminal" evidence="1">
    <location>
        <begin position="24"/>
        <end position="147"/>
    </location>
</feature>
<dbReference type="InterPro" id="IPR031317">
    <property type="entry name" value="Tom37_C"/>
</dbReference>
<dbReference type="OrthoDB" id="5835136at2759"/>
<evidence type="ECO:0000313" key="4">
    <source>
        <dbReference type="Proteomes" id="UP000019375"/>
    </source>
</evidence>
<gene>
    <name evidence="3" type="ORF">BN860_18470g</name>
</gene>
<evidence type="ECO:0000313" key="3">
    <source>
        <dbReference type="EMBL" id="CDF87962.1"/>
    </source>
</evidence>
<reference evidence="4" key="1">
    <citation type="journal article" date="2013" name="Genome Announc.">
        <title>Genome sequence of the food spoilage yeast Zygosaccharomyces bailii CLIB 213(T).</title>
        <authorList>
            <person name="Galeote V."/>
            <person name="Bigey F."/>
            <person name="Devillers H."/>
            <person name="Neuveglise C."/>
            <person name="Dequin S."/>
        </authorList>
    </citation>
    <scope>NUCLEOTIDE SEQUENCE [LARGE SCALE GENOMIC DNA]</scope>
    <source>
        <strain evidence="4">CLIB 213 / ATCC 58445 / CBS 680 / CCRC 21525 / NBRC 1098 / NCYC 1416 / NRRL Y-2227</strain>
    </source>
</reference>
<name>A0A8J2T3Y3_ZYGB2</name>
<dbReference type="InterPro" id="IPR019564">
    <property type="entry name" value="Sam37/metaxin_N"/>
</dbReference>
<dbReference type="Proteomes" id="UP000019375">
    <property type="component" value="Unassembled WGS sequence"/>
</dbReference>
<dbReference type="Pfam" id="PF11801">
    <property type="entry name" value="Tom37_C"/>
    <property type="match status" value="1"/>
</dbReference>
<accession>A0A8J2T3Y3</accession>